<accession>A0A5Y3XBA0</accession>
<reference evidence="1" key="1">
    <citation type="submission" date="2018-06" db="EMBL/GenBank/DDBJ databases">
        <authorList>
            <person name="Ashton P.M."/>
            <person name="Dallman T."/>
            <person name="Nair S."/>
            <person name="De Pinna E."/>
            <person name="Peters T."/>
            <person name="Grant K."/>
        </authorList>
    </citation>
    <scope>NUCLEOTIDE SEQUENCE [LARGE SCALE GENOMIC DNA]</scope>
    <source>
        <strain evidence="1">318584</strain>
    </source>
</reference>
<organism evidence="1">
    <name type="scientific">Salmonella enterica subsp. salamae</name>
    <dbReference type="NCBI Taxonomy" id="59202"/>
    <lineage>
        <taxon>Bacteria</taxon>
        <taxon>Pseudomonadati</taxon>
        <taxon>Pseudomonadota</taxon>
        <taxon>Gammaproteobacteria</taxon>
        <taxon>Enterobacterales</taxon>
        <taxon>Enterobacteriaceae</taxon>
        <taxon>Salmonella</taxon>
    </lineage>
</organism>
<evidence type="ECO:0000313" key="1">
    <source>
        <dbReference type="EMBL" id="ECJ4506514.1"/>
    </source>
</evidence>
<dbReference type="AlphaFoldDB" id="A0A5Y3XBA0"/>
<dbReference type="EMBL" id="AAIYKG010000011">
    <property type="protein sequence ID" value="ECJ4506514.1"/>
    <property type="molecule type" value="Genomic_DNA"/>
</dbReference>
<comment type="caution">
    <text evidence="1">The sequence shown here is derived from an EMBL/GenBank/DDBJ whole genome shotgun (WGS) entry which is preliminary data.</text>
</comment>
<sequence length="87" mass="9982">MLSNFSMVSRVAQMVEILCLESISLQRQSDDVFQMLNRVEVSEVRTARIDKQIQTMRIGQFNGILRRLDTADFRVGQGHRVVTPLSN</sequence>
<proteinExistence type="predicted"/>
<protein>
    <submittedName>
        <fullName evidence="1">Uncharacterized protein</fullName>
    </submittedName>
</protein>
<dbReference type="Proteomes" id="UP000839747">
    <property type="component" value="Unassembled WGS sequence"/>
</dbReference>
<gene>
    <name evidence="1" type="ORF">DNU24_12480</name>
</gene>
<name>A0A5Y3XBA0_SALER</name>